<evidence type="ECO:0000256" key="1">
    <source>
        <dbReference type="SAM" id="Coils"/>
    </source>
</evidence>
<keyword evidence="3" id="KW-1133">Transmembrane helix</keyword>
<protein>
    <submittedName>
        <fullName evidence="4">Uncharacterized protein</fullName>
    </submittedName>
</protein>
<feature type="coiled-coil region" evidence="1">
    <location>
        <begin position="514"/>
        <end position="570"/>
    </location>
</feature>
<feature type="transmembrane region" description="Helical" evidence="3">
    <location>
        <begin position="27"/>
        <end position="45"/>
    </location>
</feature>
<feature type="transmembrane region" description="Helical" evidence="3">
    <location>
        <begin position="205"/>
        <end position="225"/>
    </location>
</feature>
<dbReference type="Proteomes" id="UP000178349">
    <property type="component" value="Unassembled WGS sequence"/>
</dbReference>
<proteinExistence type="predicted"/>
<keyword evidence="3" id="KW-0472">Membrane</keyword>
<organism evidence="4 5">
    <name type="scientific">Candidatus Magasanikbacteria bacterium RIFOXYC12_FULL_33_11</name>
    <dbReference type="NCBI Taxonomy" id="1798701"/>
    <lineage>
        <taxon>Bacteria</taxon>
        <taxon>Candidatus Magasanikiibacteriota</taxon>
    </lineage>
</organism>
<gene>
    <name evidence="4" type="ORF">A2493_03695</name>
</gene>
<comment type="caution">
    <text evidence="4">The sequence shown here is derived from an EMBL/GenBank/DDBJ whole genome shotgun (WGS) entry which is preliminary data.</text>
</comment>
<name>A0A1F6NRG5_9BACT</name>
<feature type="transmembrane region" description="Helical" evidence="3">
    <location>
        <begin position="231"/>
        <end position="254"/>
    </location>
</feature>
<accession>A0A1F6NRG5</accession>
<reference evidence="4 5" key="1">
    <citation type="journal article" date="2016" name="Nat. Commun.">
        <title>Thousands of microbial genomes shed light on interconnected biogeochemical processes in an aquifer system.</title>
        <authorList>
            <person name="Anantharaman K."/>
            <person name="Brown C.T."/>
            <person name="Hug L.A."/>
            <person name="Sharon I."/>
            <person name="Castelle C.J."/>
            <person name="Probst A.J."/>
            <person name="Thomas B.C."/>
            <person name="Singh A."/>
            <person name="Wilkins M.J."/>
            <person name="Karaoz U."/>
            <person name="Brodie E.L."/>
            <person name="Williams K.H."/>
            <person name="Hubbard S.S."/>
            <person name="Banfield J.F."/>
        </authorList>
    </citation>
    <scope>NUCLEOTIDE SEQUENCE [LARGE SCALE GENOMIC DNA]</scope>
</reference>
<keyword evidence="1" id="KW-0175">Coiled coil</keyword>
<dbReference type="AlphaFoldDB" id="A0A1F6NRG5"/>
<evidence type="ECO:0000256" key="2">
    <source>
        <dbReference type="SAM" id="MobiDB-lite"/>
    </source>
</evidence>
<feature type="compositionally biased region" description="Polar residues" evidence="2">
    <location>
        <begin position="1158"/>
        <end position="1179"/>
    </location>
</feature>
<feature type="transmembrane region" description="Helical" evidence="3">
    <location>
        <begin position="57"/>
        <end position="84"/>
    </location>
</feature>
<evidence type="ECO:0000313" key="4">
    <source>
        <dbReference type="EMBL" id="OGH86353.1"/>
    </source>
</evidence>
<evidence type="ECO:0000313" key="5">
    <source>
        <dbReference type="Proteomes" id="UP000178349"/>
    </source>
</evidence>
<dbReference type="EMBL" id="MFQW01000022">
    <property type="protein sequence ID" value="OGH86353.1"/>
    <property type="molecule type" value="Genomic_DNA"/>
</dbReference>
<evidence type="ECO:0000256" key="3">
    <source>
        <dbReference type="SAM" id="Phobius"/>
    </source>
</evidence>
<feature type="transmembrane region" description="Helical" evidence="3">
    <location>
        <begin position="164"/>
        <end position="184"/>
    </location>
</feature>
<feature type="region of interest" description="Disordered" evidence="2">
    <location>
        <begin position="1144"/>
        <end position="1186"/>
    </location>
</feature>
<feature type="transmembrane region" description="Helical" evidence="3">
    <location>
        <begin position="140"/>
        <end position="158"/>
    </location>
</feature>
<sequence length="1186" mass="132379">MSRFVLTQLNNCKSFFTKILPKKLSQYHYRAFFVFLVIAFFVGTTKVVSAQSFESSLLGFFSSIVLAVSQLAIGLSIFFLRFFVTLASYNNYIDVSVVKLGWVMVRDVANMFFVVALLVIAFATILGIEKYEWKKSLVKIVLMAILINFSNLIAQIIIDAAHVFTITFLNAVSASAGGNLINMFNLEKINSLVQGADLGTDITGAGIEVIAASLISLAFAIATAVSLGSYAIVMTVRVVVLWALIILSPLAYLFSAMPKGEKYASRWWEEFTKHVIVAPVMVFFLWLAFATLGTGQIMSEIQTGNSIRLQQGTDPISISISEVSTWENMANYIIGFIFLFIGLKMTQETGAAGSGMVGSAINYGKQAFTIGSGYAFGRWMTGKGHQHGKPLGIKALKGTGKYFGNKFGVISGVERIKATLAEEKKNRIMRGVEAAKDHEDNARKASAEGKTGKAVWLSIKSWARQPHQRAAKQAEDWKKAADAFKESWEESLSTSDTTAGNVKQNAYAERDEIKAKAQQKIAQKQQERKILAAAVQEQMEILTKDERVDFDDAEKNLRALDEKYKEDKNNLDYTDDKKREEIDELKKQFTSEISDLDKTSPNYKQERELLMKEYTADLKKIREKETIDPSDKDSKKAALKAKYQSDKDKILELYTEDGLIARKDTYVDKVNTEYNDAIAKIDSSTKTDEEKAKDKEQEEIRRSTKLNYIKNSHDIAMGLKGKIDKKFEEKESKAQSIKDPTEKAKALAKVQEEKMVEFNKKFKEEYANHMLRSRPDAFFDYAGLQMAGGDEKKGEKKKASLRRNMSIGQLWDYSQRITKEQKIAAESQAVAEEIGKNTRQSQELRTAQARDKLRLAKGGKTVFEQQIIEKHFKERKEELEPLNYREITKQGAEIVKALSKGMKLKPGMLEELSSIVVSAFGRGSEEGAAAMDGIWDALHPDGKSEKISTDDMIGQQRKMMSILLGEKIGKADNTPEQNAEAVEKAFEKFQKEHGDDKSQAILKFLDGATKSAGQDGLLHTVGLLDDTKLDEKGRVKIKMQTSQKGFRSSRDYVANRQKPSTLTGVDGMVNVTNDNKFTINVIDNKTGKSTDKVDSMAYLAIKKTMESIKKNTQLTAALKTQIKKLAEDDRVNFDKIMSDISDESRGAIEQNIFKKTKSSPSGNAPSTGGDSTPIDNNPPVNIRPKS</sequence>
<feature type="transmembrane region" description="Helical" evidence="3">
    <location>
        <begin position="275"/>
        <end position="298"/>
    </location>
</feature>
<keyword evidence="3" id="KW-0812">Transmembrane</keyword>
<feature type="transmembrane region" description="Helical" evidence="3">
    <location>
        <begin position="108"/>
        <end position="128"/>
    </location>
</feature>